<reference evidence="11 12" key="1">
    <citation type="submission" date="2019-08" db="EMBL/GenBank/DDBJ databases">
        <title>Flavobacterium alkalisoli sp. nov., isolated from rhizosphere soil of Suaeda salsa.</title>
        <authorList>
            <person name="Sun J.-Q."/>
            <person name="Xu L."/>
        </authorList>
    </citation>
    <scope>NUCLEOTIDE SEQUENCE [LARGE SCALE GENOMIC DNA]</scope>
    <source>
        <strain evidence="11 12">XS-5</strain>
    </source>
</reference>
<evidence type="ECO:0000313" key="12">
    <source>
        <dbReference type="Proteomes" id="UP000321222"/>
    </source>
</evidence>
<dbReference type="RefSeq" id="WP_147584261.1">
    <property type="nucleotide sequence ID" value="NZ_CP042831.1"/>
</dbReference>
<dbReference type="PANTHER" id="PTHR41523:SF8">
    <property type="entry name" value="ETHYLENE RESPONSE SENSOR PROTEIN"/>
    <property type="match status" value="1"/>
</dbReference>
<dbReference type="InterPro" id="IPR003594">
    <property type="entry name" value="HATPase_dom"/>
</dbReference>
<feature type="repeat" description="TPR" evidence="8">
    <location>
        <begin position="167"/>
        <end position="200"/>
    </location>
</feature>
<gene>
    <name evidence="11" type="ORF">FUA48_14880</name>
</gene>
<evidence type="ECO:0000259" key="10">
    <source>
        <dbReference type="PROSITE" id="PS50109"/>
    </source>
</evidence>
<dbReference type="AlphaFoldDB" id="A0A5B9FV25"/>
<dbReference type="InterPro" id="IPR005467">
    <property type="entry name" value="His_kinase_dom"/>
</dbReference>
<dbReference type="EC" id="2.7.13.3" evidence="2"/>
<dbReference type="SMART" id="SM00028">
    <property type="entry name" value="TPR"/>
    <property type="match status" value="3"/>
</dbReference>
<evidence type="ECO:0000256" key="4">
    <source>
        <dbReference type="ARBA" id="ARBA00022679"/>
    </source>
</evidence>
<feature type="repeat" description="TPR" evidence="8">
    <location>
        <begin position="247"/>
        <end position="280"/>
    </location>
</feature>
<keyword evidence="9" id="KW-0472">Membrane</keyword>
<keyword evidence="9" id="KW-1133">Transmembrane helix</keyword>
<keyword evidence="7" id="KW-0067">ATP-binding</keyword>
<evidence type="ECO:0000256" key="9">
    <source>
        <dbReference type="SAM" id="Phobius"/>
    </source>
</evidence>
<dbReference type="GO" id="GO:0005524">
    <property type="term" value="F:ATP binding"/>
    <property type="evidence" value="ECO:0007669"/>
    <property type="project" value="UniProtKB-KW"/>
</dbReference>
<dbReference type="InterPro" id="IPR019734">
    <property type="entry name" value="TPR_rpt"/>
</dbReference>
<keyword evidence="12" id="KW-1185">Reference proteome</keyword>
<evidence type="ECO:0000256" key="6">
    <source>
        <dbReference type="ARBA" id="ARBA00022777"/>
    </source>
</evidence>
<dbReference type="PROSITE" id="PS50109">
    <property type="entry name" value="HIS_KIN"/>
    <property type="match status" value="1"/>
</dbReference>
<organism evidence="11 12">
    <name type="scientific">Flavobacterium alkalisoli</name>
    <dbReference type="NCBI Taxonomy" id="2602769"/>
    <lineage>
        <taxon>Bacteria</taxon>
        <taxon>Pseudomonadati</taxon>
        <taxon>Bacteroidota</taxon>
        <taxon>Flavobacteriia</taxon>
        <taxon>Flavobacteriales</taxon>
        <taxon>Flavobacteriaceae</taxon>
        <taxon>Flavobacterium</taxon>
    </lineage>
</organism>
<dbReference type="Proteomes" id="UP000321222">
    <property type="component" value="Chromosome"/>
</dbReference>
<dbReference type="Gene3D" id="1.25.40.10">
    <property type="entry name" value="Tetratricopeptide repeat domain"/>
    <property type="match status" value="3"/>
</dbReference>
<accession>A0A5B9FV25</accession>
<keyword evidence="9" id="KW-0812">Transmembrane</keyword>
<feature type="transmembrane region" description="Helical" evidence="9">
    <location>
        <begin position="491"/>
        <end position="511"/>
    </location>
</feature>
<dbReference type="PROSITE" id="PS50005">
    <property type="entry name" value="TPR"/>
    <property type="match status" value="2"/>
</dbReference>
<evidence type="ECO:0000256" key="3">
    <source>
        <dbReference type="ARBA" id="ARBA00022553"/>
    </source>
</evidence>
<comment type="catalytic activity">
    <reaction evidence="1">
        <text>ATP + protein L-histidine = ADP + protein N-phospho-L-histidine.</text>
        <dbReference type="EC" id="2.7.13.3"/>
    </reaction>
</comment>
<dbReference type="PANTHER" id="PTHR41523">
    <property type="entry name" value="TWO-COMPONENT SYSTEM SENSOR PROTEIN"/>
    <property type="match status" value="1"/>
</dbReference>
<name>A0A5B9FV25_9FLAO</name>
<dbReference type="Pfam" id="PF13581">
    <property type="entry name" value="HATPase_c_2"/>
    <property type="match status" value="1"/>
</dbReference>
<evidence type="ECO:0000256" key="2">
    <source>
        <dbReference type="ARBA" id="ARBA00012438"/>
    </source>
</evidence>
<proteinExistence type="predicted"/>
<dbReference type="GO" id="GO:0004673">
    <property type="term" value="F:protein histidine kinase activity"/>
    <property type="evidence" value="ECO:0007669"/>
    <property type="project" value="UniProtKB-EC"/>
</dbReference>
<keyword evidence="6" id="KW-0418">Kinase</keyword>
<feature type="domain" description="Histidine kinase" evidence="10">
    <location>
        <begin position="551"/>
        <end position="743"/>
    </location>
</feature>
<dbReference type="SMART" id="SM00387">
    <property type="entry name" value="HATPase_c"/>
    <property type="match status" value="1"/>
</dbReference>
<dbReference type="Gene3D" id="3.30.565.10">
    <property type="entry name" value="Histidine kinase-like ATPase, C-terminal domain"/>
    <property type="match status" value="1"/>
</dbReference>
<dbReference type="Pfam" id="PF07568">
    <property type="entry name" value="HisKA_2"/>
    <property type="match status" value="1"/>
</dbReference>
<dbReference type="InterPro" id="IPR011495">
    <property type="entry name" value="Sig_transdc_His_kin_sub2_dim/P"/>
</dbReference>
<dbReference type="Gene3D" id="3.30.450.20">
    <property type="entry name" value="PAS domain"/>
    <property type="match status" value="1"/>
</dbReference>
<sequence>MKNIFIIILTYMLFVPAIPFAQEQNKLLQLVEKENNKQKKADLLQELSSYYILKPGEEKSDMDSAKVYLQQAEKICREIAYHKGEGNNYLLFAGAYREGGDRVTGKKYAQKAIDCLTKYNEYSLLGEAYMEMACYYDQYEGEMEEKIATTAKGIEAFKRAKNYKRAAEANKVYGEYFFLINKYDRALEELKKSLSLYKKAGAKDLQGIYDIIGQAYVITGNTEEGIKYGLLALKTAEEQGDRSMQLCTINNRLGLTFDSLNENDKALKYFEDALVLAKENNDANAVYFVTNNIASILVLKNKVKEALKLEEDALRNYKATDIGAIVGLNSSIFYTYMYSKEFDKAKKYLDKIMELKVKHDFAEEEIFRINHLASNYYFSVKDFNKTAQLVEENRFLAKKMNVVPSWRIYYIWKYRVDSARGNYKNALIAHQEYKRFDDSISSVNKSEQIAQLQVQYETEKKDQDIKLKQQNIELLTQESDLQKSRAEDARILRNLTFIGIIVLLIILGLLYRNYRNKQKANSKLEEQQIVINDKNHALEHLLNEKEWLLKEIHHRVKNNLQIVMSLLNTQSAYLKDKSALTAIRDSQHRVHSMSLIHQKLYQSEDMTSIPMPAYITDLTEYLKDSFDTSNIHFDLTIEHVDFDVSIAVPLGLILNEAITNSIKYGFPEKEEGVISIKLIQNTEDTFMLYIRDNGVGLPDDYAIKKENSLGLNLIKGLTEDLDGSLNLYNDNGVVIEITFINKTFK</sequence>
<keyword evidence="8" id="KW-0802">TPR repeat</keyword>
<evidence type="ECO:0000256" key="7">
    <source>
        <dbReference type="ARBA" id="ARBA00022840"/>
    </source>
</evidence>
<dbReference type="SUPFAM" id="SSF48452">
    <property type="entry name" value="TPR-like"/>
    <property type="match status" value="1"/>
</dbReference>
<protein>
    <recommendedName>
        <fullName evidence="2">histidine kinase</fullName>
        <ecNumber evidence="2">2.7.13.3</ecNumber>
    </recommendedName>
</protein>
<dbReference type="InterPro" id="IPR011990">
    <property type="entry name" value="TPR-like_helical_dom_sf"/>
</dbReference>
<dbReference type="KEGG" id="fak:FUA48_14880"/>
<keyword evidence="3" id="KW-0597">Phosphoprotein</keyword>
<dbReference type="EMBL" id="CP042831">
    <property type="protein sequence ID" value="QEE50815.1"/>
    <property type="molecule type" value="Genomic_DNA"/>
</dbReference>
<evidence type="ECO:0000256" key="1">
    <source>
        <dbReference type="ARBA" id="ARBA00000085"/>
    </source>
</evidence>
<keyword evidence="5" id="KW-0547">Nucleotide-binding</keyword>
<dbReference type="SUPFAM" id="SSF55874">
    <property type="entry name" value="ATPase domain of HSP90 chaperone/DNA topoisomerase II/histidine kinase"/>
    <property type="match status" value="1"/>
</dbReference>
<dbReference type="InterPro" id="IPR036890">
    <property type="entry name" value="HATPase_C_sf"/>
</dbReference>
<evidence type="ECO:0000256" key="5">
    <source>
        <dbReference type="ARBA" id="ARBA00022741"/>
    </source>
</evidence>
<dbReference type="OrthoDB" id="9767435at2"/>
<evidence type="ECO:0000256" key="8">
    <source>
        <dbReference type="PROSITE-ProRule" id="PRU00339"/>
    </source>
</evidence>
<evidence type="ECO:0000313" key="11">
    <source>
        <dbReference type="EMBL" id="QEE50815.1"/>
    </source>
</evidence>
<keyword evidence="4" id="KW-0808">Transferase</keyword>